<dbReference type="EMBL" id="QFYQ01000001">
    <property type="protein sequence ID" value="RAK54191.1"/>
    <property type="molecule type" value="Genomic_DNA"/>
</dbReference>
<keyword evidence="5" id="KW-0689">Ribosomal protein</keyword>
<evidence type="ECO:0000256" key="1">
    <source>
        <dbReference type="ARBA" id="ARBA00022679"/>
    </source>
</evidence>
<protein>
    <submittedName>
        <fullName evidence="5">30S ribosomal protein S5 alanine N-acetyltransferase</fullName>
    </submittedName>
</protein>
<name>A0A328AI24_9CAUL</name>
<dbReference type="GO" id="GO:0008999">
    <property type="term" value="F:protein-N-terminal-alanine acetyltransferase activity"/>
    <property type="evidence" value="ECO:0007669"/>
    <property type="project" value="TreeGrafter"/>
</dbReference>
<comment type="caution">
    <text evidence="5">The sequence shown here is derived from an EMBL/GenBank/DDBJ whole genome shotgun (WGS) entry which is preliminary data.</text>
</comment>
<dbReference type="OrthoDB" id="9801669at2"/>
<dbReference type="InterPro" id="IPR000182">
    <property type="entry name" value="GNAT_dom"/>
</dbReference>
<dbReference type="Proteomes" id="UP000249254">
    <property type="component" value="Unassembled WGS sequence"/>
</dbReference>
<proteinExistence type="inferred from homology"/>
<evidence type="ECO:0000313" key="5">
    <source>
        <dbReference type="EMBL" id="RAK54191.1"/>
    </source>
</evidence>
<keyword evidence="1 5" id="KW-0808">Transferase</keyword>
<evidence type="ECO:0000256" key="3">
    <source>
        <dbReference type="ARBA" id="ARBA00038502"/>
    </source>
</evidence>
<gene>
    <name evidence="5" type="ORF">DJ017_06485</name>
</gene>
<dbReference type="PANTHER" id="PTHR43792">
    <property type="entry name" value="GNAT FAMILY, PUTATIVE (AFU_ORTHOLOGUE AFUA_3G00765)-RELATED-RELATED"/>
    <property type="match status" value="1"/>
</dbReference>
<keyword evidence="2" id="KW-0012">Acyltransferase</keyword>
<keyword evidence="5" id="KW-0687">Ribonucleoprotein</keyword>
<dbReference type="GO" id="GO:0005840">
    <property type="term" value="C:ribosome"/>
    <property type="evidence" value="ECO:0007669"/>
    <property type="project" value="UniProtKB-KW"/>
</dbReference>
<dbReference type="Pfam" id="PF13302">
    <property type="entry name" value="Acetyltransf_3"/>
    <property type="match status" value="1"/>
</dbReference>
<organism evidence="5 6">
    <name type="scientific">Phenylobacterium soli</name>
    <dbReference type="NCBI Taxonomy" id="2170551"/>
    <lineage>
        <taxon>Bacteria</taxon>
        <taxon>Pseudomonadati</taxon>
        <taxon>Pseudomonadota</taxon>
        <taxon>Alphaproteobacteria</taxon>
        <taxon>Caulobacterales</taxon>
        <taxon>Caulobacteraceae</taxon>
        <taxon>Phenylobacterium</taxon>
    </lineage>
</organism>
<dbReference type="AlphaFoldDB" id="A0A328AI24"/>
<sequence>MALLDWIAPESSLRVEGHGVVLRPPRASDYLAWRELRAASRSFLQPWEPTWPADDLTRAAFRRRLAAYARDRELGAAYAFFVLRAHDEALTGGITLSNVRRGVAQMGTIGYWCGQPFTRQGLTLAAVRSMSDFAFRTLGLHRLEAACIPENEPSRTLLLKAGFAEEGQAKAYLKINGAWRDHVLFGLVSPIQGLEGPDEGVSV</sequence>
<reference evidence="6" key="1">
    <citation type="submission" date="2018-05" db="EMBL/GenBank/DDBJ databases">
        <authorList>
            <person name="Li X."/>
        </authorList>
    </citation>
    <scope>NUCLEOTIDE SEQUENCE [LARGE SCALE GENOMIC DNA]</scope>
    <source>
        <strain evidence="6">LX32</strain>
    </source>
</reference>
<dbReference type="RefSeq" id="WP_111527942.1">
    <property type="nucleotide sequence ID" value="NZ_JBHRSG010000002.1"/>
</dbReference>
<feature type="domain" description="N-acetyltransferase" evidence="4">
    <location>
        <begin position="20"/>
        <end position="186"/>
    </location>
</feature>
<dbReference type="PANTHER" id="PTHR43792:SF8">
    <property type="entry name" value="[RIBOSOMAL PROTEIN US5]-ALANINE N-ACETYLTRANSFERASE"/>
    <property type="match status" value="1"/>
</dbReference>
<accession>A0A328AI24</accession>
<comment type="similarity">
    <text evidence="3">Belongs to the acetyltransferase family. RimJ subfamily.</text>
</comment>
<dbReference type="GO" id="GO:0005737">
    <property type="term" value="C:cytoplasm"/>
    <property type="evidence" value="ECO:0007669"/>
    <property type="project" value="TreeGrafter"/>
</dbReference>
<dbReference type="InterPro" id="IPR016181">
    <property type="entry name" value="Acyl_CoA_acyltransferase"/>
</dbReference>
<dbReference type="Gene3D" id="3.40.630.30">
    <property type="match status" value="1"/>
</dbReference>
<evidence type="ECO:0000313" key="6">
    <source>
        <dbReference type="Proteomes" id="UP000249254"/>
    </source>
</evidence>
<evidence type="ECO:0000256" key="2">
    <source>
        <dbReference type="ARBA" id="ARBA00023315"/>
    </source>
</evidence>
<keyword evidence="6" id="KW-1185">Reference proteome</keyword>
<dbReference type="PROSITE" id="PS51186">
    <property type="entry name" value="GNAT"/>
    <property type="match status" value="1"/>
</dbReference>
<evidence type="ECO:0000259" key="4">
    <source>
        <dbReference type="PROSITE" id="PS51186"/>
    </source>
</evidence>
<dbReference type="InterPro" id="IPR051531">
    <property type="entry name" value="N-acetyltransferase"/>
</dbReference>
<dbReference type="SUPFAM" id="SSF55729">
    <property type="entry name" value="Acyl-CoA N-acyltransferases (Nat)"/>
    <property type="match status" value="1"/>
</dbReference>